<dbReference type="InterPro" id="IPR003594">
    <property type="entry name" value="HATPase_dom"/>
</dbReference>
<evidence type="ECO:0000259" key="9">
    <source>
        <dbReference type="PROSITE" id="PS50109"/>
    </source>
</evidence>
<evidence type="ECO:0000256" key="1">
    <source>
        <dbReference type="ARBA" id="ARBA00000085"/>
    </source>
</evidence>
<keyword evidence="4" id="KW-0597">Phosphoprotein</keyword>
<evidence type="ECO:0000256" key="6">
    <source>
        <dbReference type="ARBA" id="ARBA00022741"/>
    </source>
</evidence>
<evidence type="ECO:0000256" key="7">
    <source>
        <dbReference type="ARBA" id="ARBA00022777"/>
    </source>
</evidence>
<dbReference type="GO" id="GO:0007165">
    <property type="term" value="P:signal transduction"/>
    <property type="evidence" value="ECO:0007669"/>
    <property type="project" value="InterPro"/>
</dbReference>
<reference evidence="11 12" key="1">
    <citation type="submission" date="2017-06" db="EMBL/GenBank/DDBJ databases">
        <authorList>
            <person name="Kim H.J."/>
            <person name="Triplett B.A."/>
        </authorList>
    </citation>
    <scope>NUCLEOTIDE SEQUENCE [LARGE SCALE GENOMIC DNA]</scope>
    <source>
        <strain evidence="11 12">B29T1</strain>
    </source>
</reference>
<dbReference type="PANTHER" id="PTHR41523:SF8">
    <property type="entry name" value="ETHYLENE RESPONSE SENSOR PROTEIN"/>
    <property type="match status" value="1"/>
</dbReference>
<dbReference type="Pfam" id="PF07568">
    <property type="entry name" value="HisKA_2"/>
    <property type="match status" value="1"/>
</dbReference>
<dbReference type="GO" id="GO:0004673">
    <property type="term" value="F:protein histidine kinase activity"/>
    <property type="evidence" value="ECO:0007669"/>
    <property type="project" value="UniProtKB-EC"/>
</dbReference>
<evidence type="ECO:0000256" key="2">
    <source>
        <dbReference type="ARBA" id="ARBA00004370"/>
    </source>
</evidence>
<dbReference type="InterPro" id="IPR005467">
    <property type="entry name" value="His_kinase_dom"/>
</dbReference>
<dbReference type="Gene3D" id="3.30.565.10">
    <property type="entry name" value="Histidine kinase-like ATPase, C-terminal domain"/>
    <property type="match status" value="1"/>
</dbReference>
<proteinExistence type="predicted"/>
<keyword evidence="7 11" id="KW-0418">Kinase</keyword>
<dbReference type="EC" id="2.7.13.3" evidence="3"/>
<dbReference type="PROSITE" id="PS50885">
    <property type="entry name" value="HAMP"/>
    <property type="match status" value="1"/>
</dbReference>
<accession>A0A212QY57</accession>
<evidence type="ECO:0000256" key="3">
    <source>
        <dbReference type="ARBA" id="ARBA00012438"/>
    </source>
</evidence>
<dbReference type="PROSITE" id="PS50109">
    <property type="entry name" value="HIS_KIN"/>
    <property type="match status" value="1"/>
</dbReference>
<dbReference type="Gene3D" id="3.30.450.20">
    <property type="entry name" value="PAS domain"/>
    <property type="match status" value="2"/>
</dbReference>
<keyword evidence="8" id="KW-0067">ATP-binding</keyword>
<comment type="catalytic activity">
    <reaction evidence="1">
        <text>ATP + protein L-histidine = ADP + protein N-phospho-L-histidine.</text>
        <dbReference type="EC" id="2.7.13.3"/>
    </reaction>
</comment>
<keyword evidence="12" id="KW-1185">Reference proteome</keyword>
<dbReference type="InterPro" id="IPR011495">
    <property type="entry name" value="Sig_transdc_His_kin_sub2_dim/P"/>
</dbReference>
<comment type="subcellular location">
    <subcellularLocation>
        <location evidence="2">Membrane</location>
    </subcellularLocation>
</comment>
<dbReference type="InterPro" id="IPR036890">
    <property type="entry name" value="HATPase_C_sf"/>
</dbReference>
<dbReference type="Pfam" id="PF02518">
    <property type="entry name" value="HATPase_c"/>
    <property type="match status" value="1"/>
</dbReference>
<dbReference type="AlphaFoldDB" id="A0A212QY57"/>
<feature type="domain" description="HAMP" evidence="10">
    <location>
        <begin position="284"/>
        <end position="337"/>
    </location>
</feature>
<dbReference type="SUPFAM" id="SSF55874">
    <property type="entry name" value="ATPase domain of HSP90 chaperone/DNA topoisomerase II/histidine kinase"/>
    <property type="match status" value="1"/>
</dbReference>
<sequence>MALLMGLVLVAPATYAVIKAVQAYLDQSAGIKATLQRSARAIATADAAILDRQRATLERVAAAPGLDIGDSLACSDQIAHGLTGLEDFSWLVIVDGAGRVRCSSNAELLTRDPGAHAYLGALEQGATFVVGKLEDDALLPGGKAVKLAVGLRQGRSGAVLGAVPADHFNAALPALDLPDGALLYLLDSGGNLLSGLAAANPDKLQQGALATLLKEPGRPSSLQMEDQPRRLFVAEPVLGGRMYVVVGLPSPRWSWLESDLVIGIFAPTSTLMLAIVAIWVVTDLLINRHIRALAITARAYSRGQLNMPVSLRHAPTELRELGATLARMAERVQRRETELETSLRQKDALLKEIHHRVKNNLQIVTSLLNLRARAQVTPAASEAMLDAQLRIKAMALVHRNLYEHDDVGTVQLGKFLGELGEMLREFRREGDGGIDLRVEAPTGSISTDQAIPMALLVTEAVSNAFQHGFPDRTSGQVKVELTHEGDNKARLLISDDGIGLAAGRARGAARERAGIGLTLISLLAKQMGGKLEIEEGAGTRLRIDFVLRREATSLVRAA</sequence>
<gene>
    <name evidence="11" type="ORF">SAMN07250955_10494</name>
</gene>
<dbReference type="EMBL" id="FYEH01000004">
    <property type="protein sequence ID" value="SNB64506.1"/>
    <property type="molecule type" value="Genomic_DNA"/>
</dbReference>
<evidence type="ECO:0000259" key="10">
    <source>
        <dbReference type="PROSITE" id="PS50885"/>
    </source>
</evidence>
<dbReference type="PANTHER" id="PTHR41523">
    <property type="entry name" value="TWO-COMPONENT SYSTEM SENSOR PROTEIN"/>
    <property type="match status" value="1"/>
</dbReference>
<dbReference type="GO" id="GO:0005524">
    <property type="term" value="F:ATP binding"/>
    <property type="evidence" value="ECO:0007669"/>
    <property type="project" value="UniProtKB-KW"/>
</dbReference>
<dbReference type="InterPro" id="IPR003660">
    <property type="entry name" value="HAMP_dom"/>
</dbReference>
<evidence type="ECO:0000256" key="4">
    <source>
        <dbReference type="ARBA" id="ARBA00022553"/>
    </source>
</evidence>
<keyword evidence="5" id="KW-0808">Transferase</keyword>
<organism evidence="11 12">
    <name type="scientific">Arboricoccus pini</name>
    <dbReference type="NCBI Taxonomy" id="1963835"/>
    <lineage>
        <taxon>Bacteria</taxon>
        <taxon>Pseudomonadati</taxon>
        <taxon>Pseudomonadota</taxon>
        <taxon>Alphaproteobacteria</taxon>
        <taxon>Geminicoccales</taxon>
        <taxon>Geminicoccaceae</taxon>
        <taxon>Arboricoccus</taxon>
    </lineage>
</organism>
<keyword evidence="6" id="KW-0547">Nucleotide-binding</keyword>
<evidence type="ECO:0000313" key="12">
    <source>
        <dbReference type="Proteomes" id="UP000197065"/>
    </source>
</evidence>
<dbReference type="GO" id="GO:0016020">
    <property type="term" value="C:membrane"/>
    <property type="evidence" value="ECO:0007669"/>
    <property type="project" value="UniProtKB-SubCell"/>
</dbReference>
<name>A0A212QY57_9PROT</name>
<dbReference type="SMART" id="SM00387">
    <property type="entry name" value="HATPase_c"/>
    <property type="match status" value="1"/>
</dbReference>
<feature type="domain" description="Histidine kinase" evidence="9">
    <location>
        <begin position="352"/>
        <end position="549"/>
    </location>
</feature>
<evidence type="ECO:0000256" key="8">
    <source>
        <dbReference type="ARBA" id="ARBA00022840"/>
    </source>
</evidence>
<protein>
    <recommendedName>
        <fullName evidence="3">histidine kinase</fullName>
        <ecNumber evidence="3">2.7.13.3</ecNumber>
    </recommendedName>
</protein>
<evidence type="ECO:0000256" key="5">
    <source>
        <dbReference type="ARBA" id="ARBA00022679"/>
    </source>
</evidence>
<evidence type="ECO:0000313" key="11">
    <source>
        <dbReference type="EMBL" id="SNB64506.1"/>
    </source>
</evidence>
<dbReference type="Proteomes" id="UP000197065">
    <property type="component" value="Unassembled WGS sequence"/>
</dbReference>